<protein>
    <submittedName>
        <fullName evidence="1">Uncharacterized protein</fullName>
    </submittedName>
</protein>
<proteinExistence type="predicted"/>
<dbReference type="EnsemblMetazoa" id="tetur22g01890.1">
    <property type="protein sequence ID" value="tetur22g01890.1"/>
    <property type="gene ID" value="tetur22g01890"/>
</dbReference>
<dbReference type="Proteomes" id="UP000015104">
    <property type="component" value="Unassembled WGS sequence"/>
</dbReference>
<sequence>MVIEEFAISNCKKCIGNNLEYLDLNIKAESII</sequence>
<name>T1KV01_TETUR</name>
<dbReference type="AlphaFoldDB" id="T1KV01"/>
<accession>T1KV01</accession>
<organism evidence="1 2">
    <name type="scientific">Tetranychus urticae</name>
    <name type="common">Two-spotted spider mite</name>
    <dbReference type="NCBI Taxonomy" id="32264"/>
    <lineage>
        <taxon>Eukaryota</taxon>
        <taxon>Metazoa</taxon>
        <taxon>Ecdysozoa</taxon>
        <taxon>Arthropoda</taxon>
        <taxon>Chelicerata</taxon>
        <taxon>Arachnida</taxon>
        <taxon>Acari</taxon>
        <taxon>Acariformes</taxon>
        <taxon>Trombidiformes</taxon>
        <taxon>Prostigmata</taxon>
        <taxon>Eleutherengona</taxon>
        <taxon>Raphignathae</taxon>
        <taxon>Tetranychoidea</taxon>
        <taxon>Tetranychidae</taxon>
        <taxon>Tetranychus</taxon>
    </lineage>
</organism>
<dbReference type="EMBL" id="CAEY01000587">
    <property type="status" value="NOT_ANNOTATED_CDS"/>
    <property type="molecule type" value="Genomic_DNA"/>
</dbReference>
<evidence type="ECO:0000313" key="2">
    <source>
        <dbReference type="Proteomes" id="UP000015104"/>
    </source>
</evidence>
<keyword evidence="2" id="KW-1185">Reference proteome</keyword>
<reference evidence="1" key="2">
    <citation type="submission" date="2015-06" db="UniProtKB">
        <authorList>
            <consortium name="EnsemblMetazoa"/>
        </authorList>
    </citation>
    <scope>IDENTIFICATION</scope>
</reference>
<evidence type="ECO:0000313" key="1">
    <source>
        <dbReference type="EnsemblMetazoa" id="tetur22g01890.1"/>
    </source>
</evidence>
<dbReference type="HOGENOM" id="CLU_3392829_0_0_1"/>
<reference evidence="2" key="1">
    <citation type="submission" date="2011-08" db="EMBL/GenBank/DDBJ databases">
        <authorList>
            <person name="Rombauts S."/>
        </authorList>
    </citation>
    <scope>NUCLEOTIDE SEQUENCE</scope>
    <source>
        <strain evidence="2">London</strain>
    </source>
</reference>